<evidence type="ECO:0000259" key="7">
    <source>
        <dbReference type="PROSITE" id="PS50893"/>
    </source>
</evidence>
<feature type="domain" description="ABC transporter" evidence="7">
    <location>
        <begin position="5"/>
        <end position="238"/>
    </location>
</feature>
<keyword evidence="6" id="KW-0472">Membrane</keyword>
<dbReference type="PANTHER" id="PTHR42788:SF7">
    <property type="entry name" value="NITRATE ABC TRANSPORTER ATP-BINDING PROTEIN"/>
    <property type="match status" value="1"/>
</dbReference>
<dbReference type="InterPro" id="IPR050166">
    <property type="entry name" value="ABC_transporter_ATP-bind"/>
</dbReference>
<dbReference type="GO" id="GO:0005524">
    <property type="term" value="F:ATP binding"/>
    <property type="evidence" value="ECO:0007669"/>
    <property type="project" value="UniProtKB-KW"/>
</dbReference>
<evidence type="ECO:0000313" key="8">
    <source>
        <dbReference type="EMBL" id="KYF66762.1"/>
    </source>
</evidence>
<reference evidence="8 9" key="1">
    <citation type="submission" date="2014-02" db="EMBL/GenBank/DDBJ databases">
        <title>The small core and large imbalanced accessory genome model reveals a collaborative survival strategy of Sorangium cellulosum strains in nature.</title>
        <authorList>
            <person name="Han K."/>
            <person name="Peng R."/>
            <person name="Blom J."/>
            <person name="Li Y.-Z."/>
        </authorList>
    </citation>
    <scope>NUCLEOTIDE SEQUENCE [LARGE SCALE GENOMIC DNA]</scope>
    <source>
        <strain evidence="8 9">So0008-312</strain>
    </source>
</reference>
<dbReference type="InterPro" id="IPR003439">
    <property type="entry name" value="ABC_transporter-like_ATP-bd"/>
</dbReference>
<evidence type="ECO:0000256" key="3">
    <source>
        <dbReference type="ARBA" id="ARBA00022475"/>
    </source>
</evidence>
<keyword evidence="3" id="KW-1003">Cell membrane</keyword>
<evidence type="ECO:0000256" key="6">
    <source>
        <dbReference type="ARBA" id="ARBA00023136"/>
    </source>
</evidence>
<dbReference type="OrthoDB" id="9809450at2"/>
<name>A0A150QFV3_SORCE</name>
<dbReference type="CDD" id="cd03293">
    <property type="entry name" value="ABC_NrtD_SsuB_transporters"/>
    <property type="match status" value="1"/>
</dbReference>
<dbReference type="GO" id="GO:0005886">
    <property type="term" value="C:plasma membrane"/>
    <property type="evidence" value="ECO:0007669"/>
    <property type="project" value="UniProtKB-SubCell"/>
</dbReference>
<dbReference type="PROSITE" id="PS00211">
    <property type="entry name" value="ABC_TRANSPORTER_1"/>
    <property type="match status" value="1"/>
</dbReference>
<evidence type="ECO:0000313" key="9">
    <source>
        <dbReference type="Proteomes" id="UP000075260"/>
    </source>
</evidence>
<dbReference type="SMART" id="SM00382">
    <property type="entry name" value="AAA"/>
    <property type="match status" value="1"/>
</dbReference>
<dbReference type="NCBIfam" id="TIGR01184">
    <property type="entry name" value="ntrCD"/>
    <property type="match status" value="1"/>
</dbReference>
<dbReference type="Pfam" id="PF00005">
    <property type="entry name" value="ABC_tran"/>
    <property type="match status" value="1"/>
</dbReference>
<dbReference type="AlphaFoldDB" id="A0A150QFV3"/>
<comment type="caution">
    <text evidence="8">The sequence shown here is derived from an EMBL/GenBank/DDBJ whole genome shotgun (WGS) entry which is preliminary data.</text>
</comment>
<dbReference type="RefSeq" id="WP_061610296.1">
    <property type="nucleotide sequence ID" value="NZ_JEMA01000713.1"/>
</dbReference>
<dbReference type="GO" id="GO:0016887">
    <property type="term" value="F:ATP hydrolysis activity"/>
    <property type="evidence" value="ECO:0007669"/>
    <property type="project" value="InterPro"/>
</dbReference>
<keyword evidence="5 8" id="KW-0067">ATP-binding</keyword>
<sequence>MKKYLEIWNITKTFPTPDGPAVVVRNFDLNLRKGEFLSLIGHSGCGKSTVLSMVAGLSEITSGGIVLAGRQIRGPGPDRGVVFQSPCLLHWMTALDNVLLGVEQVHRQKSKKDCLAIATHYLELVGLGSSMHEKPRELSSGMQQRVGLARAFALSPRMLLLDEPFGMLDPLARFELQEVLMDLWAEDQKTALMVTHDVDEALFLSDRIAMMTSGPGARVSEILAVPFPHPRDRNAVLEDPMYYPLRERLITFLESQSHKDPPAAESAREAAPAAAAKAGRSWTALWKGSRTSV</sequence>
<accession>A0A150QFV3</accession>
<dbReference type="InterPro" id="IPR005890">
    <property type="entry name" value="NO3_transporter_ATP-bd-like"/>
</dbReference>
<evidence type="ECO:0000256" key="2">
    <source>
        <dbReference type="ARBA" id="ARBA00022448"/>
    </source>
</evidence>
<evidence type="ECO:0000256" key="5">
    <source>
        <dbReference type="ARBA" id="ARBA00022840"/>
    </source>
</evidence>
<gene>
    <name evidence="8" type="ORF">BE15_40085</name>
</gene>
<dbReference type="Gene3D" id="3.40.50.300">
    <property type="entry name" value="P-loop containing nucleotide triphosphate hydrolases"/>
    <property type="match status" value="1"/>
</dbReference>
<organism evidence="8 9">
    <name type="scientific">Sorangium cellulosum</name>
    <name type="common">Polyangium cellulosum</name>
    <dbReference type="NCBI Taxonomy" id="56"/>
    <lineage>
        <taxon>Bacteria</taxon>
        <taxon>Pseudomonadati</taxon>
        <taxon>Myxococcota</taxon>
        <taxon>Polyangia</taxon>
        <taxon>Polyangiales</taxon>
        <taxon>Polyangiaceae</taxon>
        <taxon>Sorangium</taxon>
    </lineage>
</organism>
<dbReference type="Proteomes" id="UP000075260">
    <property type="component" value="Unassembled WGS sequence"/>
</dbReference>
<keyword evidence="4" id="KW-0547">Nucleotide-binding</keyword>
<dbReference type="InterPro" id="IPR003593">
    <property type="entry name" value="AAA+_ATPase"/>
</dbReference>
<dbReference type="EMBL" id="JEMA01000713">
    <property type="protein sequence ID" value="KYF66762.1"/>
    <property type="molecule type" value="Genomic_DNA"/>
</dbReference>
<dbReference type="PANTHER" id="PTHR42788">
    <property type="entry name" value="TAURINE IMPORT ATP-BINDING PROTEIN-RELATED"/>
    <property type="match status" value="1"/>
</dbReference>
<dbReference type="SUPFAM" id="SSF52540">
    <property type="entry name" value="P-loop containing nucleoside triphosphate hydrolases"/>
    <property type="match status" value="1"/>
</dbReference>
<protein>
    <submittedName>
        <fullName evidence="8">Bacitracin ABC transporter ATP-binding protein</fullName>
    </submittedName>
</protein>
<comment type="subcellular location">
    <subcellularLocation>
        <location evidence="1">Cell membrane</location>
        <topology evidence="1">Peripheral membrane protein</topology>
    </subcellularLocation>
</comment>
<evidence type="ECO:0000256" key="4">
    <source>
        <dbReference type="ARBA" id="ARBA00022741"/>
    </source>
</evidence>
<keyword evidence="2" id="KW-0813">Transport</keyword>
<dbReference type="GO" id="GO:0015112">
    <property type="term" value="F:nitrate transmembrane transporter activity"/>
    <property type="evidence" value="ECO:0007669"/>
    <property type="project" value="InterPro"/>
</dbReference>
<dbReference type="InterPro" id="IPR027417">
    <property type="entry name" value="P-loop_NTPase"/>
</dbReference>
<dbReference type="InterPro" id="IPR017871">
    <property type="entry name" value="ABC_transporter-like_CS"/>
</dbReference>
<dbReference type="PROSITE" id="PS50893">
    <property type="entry name" value="ABC_TRANSPORTER_2"/>
    <property type="match status" value="1"/>
</dbReference>
<proteinExistence type="predicted"/>
<evidence type="ECO:0000256" key="1">
    <source>
        <dbReference type="ARBA" id="ARBA00004202"/>
    </source>
</evidence>